<protein>
    <submittedName>
        <fullName evidence="8">RNA polymerase sigma factor</fullName>
    </submittedName>
</protein>
<keyword evidence="5" id="KW-0804">Transcription</keyword>
<evidence type="ECO:0000256" key="2">
    <source>
        <dbReference type="ARBA" id="ARBA00023015"/>
    </source>
</evidence>
<gene>
    <name evidence="8" type="ORF">EJ995_02720</name>
</gene>
<evidence type="ECO:0000313" key="9">
    <source>
        <dbReference type="Proteomes" id="UP000279600"/>
    </source>
</evidence>
<dbReference type="Gene3D" id="1.10.1740.10">
    <property type="match status" value="1"/>
</dbReference>
<keyword evidence="4" id="KW-0238">DNA-binding</keyword>
<dbReference type="GO" id="GO:0016987">
    <property type="term" value="F:sigma factor activity"/>
    <property type="evidence" value="ECO:0007669"/>
    <property type="project" value="UniProtKB-KW"/>
</dbReference>
<dbReference type="SUPFAM" id="SSF88946">
    <property type="entry name" value="Sigma2 domain of RNA polymerase sigma factors"/>
    <property type="match status" value="1"/>
</dbReference>
<keyword evidence="9" id="KW-1185">Reference proteome</keyword>
<dbReference type="SUPFAM" id="SSF88659">
    <property type="entry name" value="Sigma3 and sigma4 domains of RNA polymerase sigma factors"/>
    <property type="match status" value="1"/>
</dbReference>
<keyword evidence="3" id="KW-0731">Sigma factor</keyword>
<evidence type="ECO:0000259" key="7">
    <source>
        <dbReference type="Pfam" id="PF08281"/>
    </source>
</evidence>
<dbReference type="InterPro" id="IPR014284">
    <property type="entry name" value="RNA_pol_sigma-70_dom"/>
</dbReference>
<name>A0A3S9MVH3_9FLAO</name>
<dbReference type="PANTHER" id="PTHR43133">
    <property type="entry name" value="RNA POLYMERASE ECF-TYPE SIGMA FACTO"/>
    <property type="match status" value="1"/>
</dbReference>
<dbReference type="GO" id="GO:0006352">
    <property type="term" value="P:DNA-templated transcription initiation"/>
    <property type="evidence" value="ECO:0007669"/>
    <property type="project" value="InterPro"/>
</dbReference>
<dbReference type="InterPro" id="IPR007627">
    <property type="entry name" value="RNA_pol_sigma70_r2"/>
</dbReference>
<proteinExistence type="inferred from homology"/>
<dbReference type="KEGG" id="noj:EJ995_02720"/>
<feature type="domain" description="RNA polymerase sigma-70 region 2" evidence="6">
    <location>
        <begin position="9"/>
        <end position="76"/>
    </location>
</feature>
<dbReference type="Pfam" id="PF08281">
    <property type="entry name" value="Sigma70_r4_2"/>
    <property type="match status" value="1"/>
</dbReference>
<evidence type="ECO:0000256" key="3">
    <source>
        <dbReference type="ARBA" id="ARBA00023082"/>
    </source>
</evidence>
<dbReference type="EMBL" id="CP034549">
    <property type="protein sequence ID" value="AZQ43198.1"/>
    <property type="molecule type" value="Genomic_DNA"/>
</dbReference>
<dbReference type="AlphaFoldDB" id="A0A3S9MVH3"/>
<evidence type="ECO:0000256" key="5">
    <source>
        <dbReference type="ARBA" id="ARBA00023163"/>
    </source>
</evidence>
<dbReference type="GO" id="GO:0003677">
    <property type="term" value="F:DNA binding"/>
    <property type="evidence" value="ECO:0007669"/>
    <property type="project" value="UniProtKB-KW"/>
</dbReference>
<evidence type="ECO:0000313" key="8">
    <source>
        <dbReference type="EMBL" id="AZQ43198.1"/>
    </source>
</evidence>
<evidence type="ECO:0000256" key="1">
    <source>
        <dbReference type="ARBA" id="ARBA00010641"/>
    </source>
</evidence>
<dbReference type="RefSeq" id="WP_126445372.1">
    <property type="nucleotide sequence ID" value="NZ_CP034549.1"/>
</dbReference>
<dbReference type="Gene3D" id="1.10.10.10">
    <property type="entry name" value="Winged helix-like DNA-binding domain superfamily/Winged helix DNA-binding domain"/>
    <property type="match status" value="1"/>
</dbReference>
<accession>A0A3S9MVH3</accession>
<dbReference type="Proteomes" id="UP000279600">
    <property type="component" value="Chromosome"/>
</dbReference>
<evidence type="ECO:0000259" key="6">
    <source>
        <dbReference type="Pfam" id="PF04542"/>
    </source>
</evidence>
<dbReference type="OrthoDB" id="9780326at2"/>
<organism evidence="8 9">
    <name type="scientific">Nonlabens ponticola</name>
    <dbReference type="NCBI Taxonomy" id="2496866"/>
    <lineage>
        <taxon>Bacteria</taxon>
        <taxon>Pseudomonadati</taxon>
        <taxon>Bacteroidota</taxon>
        <taxon>Flavobacteriia</taxon>
        <taxon>Flavobacteriales</taxon>
        <taxon>Flavobacteriaceae</taxon>
        <taxon>Nonlabens</taxon>
    </lineage>
</organism>
<dbReference type="PANTHER" id="PTHR43133:SF8">
    <property type="entry name" value="RNA POLYMERASE SIGMA FACTOR HI_1459-RELATED"/>
    <property type="match status" value="1"/>
</dbReference>
<dbReference type="Pfam" id="PF04542">
    <property type="entry name" value="Sigma70_r2"/>
    <property type="match status" value="1"/>
</dbReference>
<dbReference type="InterPro" id="IPR013249">
    <property type="entry name" value="RNA_pol_sigma70_r4_t2"/>
</dbReference>
<feature type="domain" description="RNA polymerase sigma factor 70 region 4 type 2" evidence="7">
    <location>
        <begin position="102"/>
        <end position="153"/>
    </location>
</feature>
<comment type="similarity">
    <text evidence="1">Belongs to the sigma-70 factor family. ECF subfamily.</text>
</comment>
<evidence type="ECO:0000256" key="4">
    <source>
        <dbReference type="ARBA" id="ARBA00023125"/>
    </source>
</evidence>
<keyword evidence="2" id="KW-0805">Transcription regulation</keyword>
<dbReference type="InterPro" id="IPR013324">
    <property type="entry name" value="RNA_pol_sigma_r3/r4-like"/>
</dbReference>
<dbReference type="NCBIfam" id="TIGR02937">
    <property type="entry name" value="sigma70-ECF"/>
    <property type="match status" value="1"/>
</dbReference>
<reference evidence="8 9" key="1">
    <citation type="submission" date="2018-12" db="EMBL/GenBank/DDBJ databases">
        <title>Complete genome of Nonlabens sp. MJ115.</title>
        <authorList>
            <person name="Choi H.S."/>
            <person name="Jung J."/>
        </authorList>
    </citation>
    <scope>NUCLEOTIDE SEQUENCE [LARGE SCALE GENOMIC DNA]</scope>
    <source>
        <strain evidence="8 9">MJ115</strain>
    </source>
</reference>
<dbReference type="InterPro" id="IPR039425">
    <property type="entry name" value="RNA_pol_sigma-70-like"/>
</dbReference>
<sequence>MTEKEFTQMYERLQPKVSRLCLGYVYGDQDVASDLIQQTFINAWKYRKSFKQQSSIDTWVYCIAVNCCLGYLKKKRPVKLQEKHVVSLKNETTDTEDEPDIKRLYQCIDKLKPINKTVVLMELEEIPQQEIAATLGYSHGSIRTRISRIKEQLLKCLSR</sequence>
<dbReference type="InterPro" id="IPR036388">
    <property type="entry name" value="WH-like_DNA-bd_sf"/>
</dbReference>
<dbReference type="InterPro" id="IPR013325">
    <property type="entry name" value="RNA_pol_sigma_r2"/>
</dbReference>